<evidence type="ECO:0000256" key="3">
    <source>
        <dbReference type="ARBA" id="ARBA00022692"/>
    </source>
</evidence>
<keyword evidence="2" id="KW-1003">Cell membrane</keyword>
<keyword evidence="5 6" id="KW-0472">Membrane</keyword>
<sequence length="137" mass="14757">MTTQTAESSANYSDRLVSIVLIAQLILTFLVTIIFWVFSGNVSGYSALLGGISAVVPNSFLAFRLSLYGSDKNTLLKAAFFGEVGKFFLTLIMLSLIFLFVHPLYPGAFFVGFIGGLLAVLSGIVSPYILKNEGVNC</sequence>
<dbReference type="EMBL" id="UINC01000122">
    <property type="protein sequence ID" value="SUZ49543.1"/>
    <property type="molecule type" value="Genomic_DNA"/>
</dbReference>
<name>A0A381N7I2_9ZZZZ</name>
<dbReference type="AlphaFoldDB" id="A0A381N7I2"/>
<gene>
    <name evidence="7" type="ORF">METZ01_LOCUS2397</name>
</gene>
<comment type="subcellular location">
    <subcellularLocation>
        <location evidence="1">Cell membrane</location>
        <topology evidence="1">Multi-pass membrane protein</topology>
    </subcellularLocation>
</comment>
<feature type="transmembrane region" description="Helical" evidence="6">
    <location>
        <begin position="44"/>
        <end position="63"/>
    </location>
</feature>
<protein>
    <recommendedName>
        <fullName evidence="8">ATP synthase protein I</fullName>
    </recommendedName>
</protein>
<dbReference type="Pfam" id="PF03899">
    <property type="entry name" value="ATP-synt_I"/>
    <property type="match status" value="1"/>
</dbReference>
<feature type="transmembrane region" description="Helical" evidence="6">
    <location>
        <begin position="107"/>
        <end position="130"/>
    </location>
</feature>
<organism evidence="7">
    <name type="scientific">marine metagenome</name>
    <dbReference type="NCBI Taxonomy" id="408172"/>
    <lineage>
        <taxon>unclassified sequences</taxon>
        <taxon>metagenomes</taxon>
        <taxon>ecological metagenomes</taxon>
    </lineage>
</organism>
<keyword evidence="3 6" id="KW-0812">Transmembrane</keyword>
<feature type="transmembrane region" description="Helical" evidence="6">
    <location>
        <begin position="75"/>
        <end position="101"/>
    </location>
</feature>
<feature type="transmembrane region" description="Helical" evidence="6">
    <location>
        <begin position="16"/>
        <end position="38"/>
    </location>
</feature>
<evidence type="ECO:0000256" key="2">
    <source>
        <dbReference type="ARBA" id="ARBA00022475"/>
    </source>
</evidence>
<evidence type="ECO:0000256" key="5">
    <source>
        <dbReference type="ARBA" id="ARBA00023136"/>
    </source>
</evidence>
<evidence type="ECO:0000256" key="4">
    <source>
        <dbReference type="ARBA" id="ARBA00022989"/>
    </source>
</evidence>
<dbReference type="GO" id="GO:0005886">
    <property type="term" value="C:plasma membrane"/>
    <property type="evidence" value="ECO:0007669"/>
    <property type="project" value="UniProtKB-SubCell"/>
</dbReference>
<keyword evidence="4 6" id="KW-1133">Transmembrane helix</keyword>
<reference evidence="7" key="1">
    <citation type="submission" date="2018-05" db="EMBL/GenBank/DDBJ databases">
        <authorList>
            <person name="Lanie J.A."/>
            <person name="Ng W.-L."/>
            <person name="Kazmierczak K.M."/>
            <person name="Andrzejewski T.M."/>
            <person name="Davidsen T.M."/>
            <person name="Wayne K.J."/>
            <person name="Tettelin H."/>
            <person name="Glass J.I."/>
            <person name="Rusch D."/>
            <person name="Podicherti R."/>
            <person name="Tsui H.-C.T."/>
            <person name="Winkler M.E."/>
        </authorList>
    </citation>
    <scope>NUCLEOTIDE SEQUENCE</scope>
</reference>
<evidence type="ECO:0008006" key="8">
    <source>
        <dbReference type="Google" id="ProtNLM"/>
    </source>
</evidence>
<evidence type="ECO:0000256" key="1">
    <source>
        <dbReference type="ARBA" id="ARBA00004651"/>
    </source>
</evidence>
<dbReference type="InterPro" id="IPR005598">
    <property type="entry name" value="ATP_synth_I"/>
</dbReference>
<evidence type="ECO:0000256" key="6">
    <source>
        <dbReference type="SAM" id="Phobius"/>
    </source>
</evidence>
<accession>A0A381N7I2</accession>
<evidence type="ECO:0000313" key="7">
    <source>
        <dbReference type="EMBL" id="SUZ49543.1"/>
    </source>
</evidence>
<proteinExistence type="predicted"/>